<dbReference type="InterPro" id="IPR006597">
    <property type="entry name" value="Sel1-like"/>
</dbReference>
<feature type="compositionally biased region" description="Acidic residues" evidence="2">
    <location>
        <begin position="231"/>
        <end position="242"/>
    </location>
</feature>
<dbReference type="GO" id="GO:0005789">
    <property type="term" value="C:endoplasmic reticulum membrane"/>
    <property type="evidence" value="ECO:0007669"/>
    <property type="project" value="TreeGrafter"/>
</dbReference>
<organism evidence="3 4">
    <name type="scientific">Absidia repens</name>
    <dbReference type="NCBI Taxonomy" id="90262"/>
    <lineage>
        <taxon>Eukaryota</taxon>
        <taxon>Fungi</taxon>
        <taxon>Fungi incertae sedis</taxon>
        <taxon>Mucoromycota</taxon>
        <taxon>Mucoromycotina</taxon>
        <taxon>Mucoromycetes</taxon>
        <taxon>Mucorales</taxon>
        <taxon>Cunninghamellaceae</taxon>
        <taxon>Absidia</taxon>
    </lineage>
</organism>
<dbReference type="AlphaFoldDB" id="A0A1X2IQ95"/>
<proteinExistence type="inferred from homology"/>
<dbReference type="InterPro" id="IPR011990">
    <property type="entry name" value="TPR-like_helical_dom_sf"/>
</dbReference>
<gene>
    <name evidence="3" type="ORF">BCR42DRAFT_208176</name>
</gene>
<evidence type="ECO:0008006" key="5">
    <source>
        <dbReference type="Google" id="ProtNLM"/>
    </source>
</evidence>
<evidence type="ECO:0000313" key="3">
    <source>
        <dbReference type="EMBL" id="ORZ20451.1"/>
    </source>
</evidence>
<dbReference type="Pfam" id="PF08238">
    <property type="entry name" value="Sel1"/>
    <property type="match status" value="7"/>
</dbReference>
<keyword evidence="4" id="KW-1185">Reference proteome</keyword>
<dbReference type="SMART" id="SM00671">
    <property type="entry name" value="SEL1"/>
    <property type="match status" value="6"/>
</dbReference>
<reference evidence="3 4" key="1">
    <citation type="submission" date="2016-07" db="EMBL/GenBank/DDBJ databases">
        <title>Pervasive Adenine N6-methylation of Active Genes in Fungi.</title>
        <authorList>
            <consortium name="DOE Joint Genome Institute"/>
            <person name="Mondo S.J."/>
            <person name="Dannebaum R.O."/>
            <person name="Kuo R.C."/>
            <person name="Labutti K."/>
            <person name="Haridas S."/>
            <person name="Kuo A."/>
            <person name="Salamov A."/>
            <person name="Ahrendt S.R."/>
            <person name="Lipzen A."/>
            <person name="Sullivan W."/>
            <person name="Andreopoulos W.B."/>
            <person name="Clum A."/>
            <person name="Lindquist E."/>
            <person name="Daum C."/>
            <person name="Ramamoorthy G.K."/>
            <person name="Gryganskyi A."/>
            <person name="Culley D."/>
            <person name="Magnuson J.K."/>
            <person name="James T.Y."/>
            <person name="O'Malley M.A."/>
            <person name="Stajich J.E."/>
            <person name="Spatafora J.W."/>
            <person name="Visel A."/>
            <person name="Grigoriev I.V."/>
        </authorList>
    </citation>
    <scope>NUCLEOTIDE SEQUENCE [LARGE SCALE GENOMIC DNA]</scope>
    <source>
        <strain evidence="3 4">NRRL 1336</strain>
    </source>
</reference>
<evidence type="ECO:0000256" key="2">
    <source>
        <dbReference type="SAM" id="MobiDB-lite"/>
    </source>
</evidence>
<dbReference type="Proteomes" id="UP000193560">
    <property type="component" value="Unassembled WGS sequence"/>
</dbReference>
<comment type="similarity">
    <text evidence="1">Belongs to the sel-1 family.</text>
</comment>
<dbReference type="SUPFAM" id="SSF81901">
    <property type="entry name" value="HCP-like"/>
    <property type="match status" value="2"/>
</dbReference>
<feature type="region of interest" description="Disordered" evidence="2">
    <location>
        <begin position="455"/>
        <end position="479"/>
    </location>
</feature>
<accession>A0A1X2IQ95</accession>
<dbReference type="OrthoDB" id="2384430at2759"/>
<sequence length="497" mass="55861">MELASQFDGFMDGAPELQLMNATDLLRSGQHDKTLTLKALQFLRFKAMHKEDREAKMKLSILYSDGLEQYIRQDQREATMWARSVYDKQLSDALAACACYLVDETNITNSSENSGDSSIDPFSTLELVFEGGGEGKSSAPLSYLAGLLWIRGIGEQETQRGLAYLVDAATNGKHKHAAYELGRVYSDRYLHSLKDMRKSLYWYERALELGDDRALCDLAYGYYEGDDENDALSSIDEGDDNGDSTAGKETVVNDNDNINNNNKSDNEMPVMLKNNTLAFQYARQGADAKDRYCQYILGHLYLKGRGTTANAQEAIRWLELSAHQGFTEAMEELATVYLRGVGNVGKDYAKAHTICLLGMENNVVFCQAALGDIYRQGWGVERDYHKAFQFYQTAASHDDPYPYAQHMLGEMFLNGEGVPQDLAVAKEWYVMASNQCYEPSRHKLQTLQKTMQSIQDSQNGSFRTGSFDSYPSSPIAMSPTAEKKSNRWSLGFFTKKK</sequence>
<dbReference type="EMBL" id="MCGE01000006">
    <property type="protein sequence ID" value="ORZ20451.1"/>
    <property type="molecule type" value="Genomic_DNA"/>
</dbReference>
<dbReference type="GO" id="GO:0036503">
    <property type="term" value="P:ERAD pathway"/>
    <property type="evidence" value="ECO:0007669"/>
    <property type="project" value="TreeGrafter"/>
</dbReference>
<protein>
    <recommendedName>
        <fullName evidence="5">HCP-like protein</fullName>
    </recommendedName>
</protein>
<comment type="caution">
    <text evidence="3">The sequence shown here is derived from an EMBL/GenBank/DDBJ whole genome shotgun (WGS) entry which is preliminary data.</text>
</comment>
<feature type="region of interest" description="Disordered" evidence="2">
    <location>
        <begin position="231"/>
        <end position="267"/>
    </location>
</feature>
<dbReference type="Gene3D" id="1.25.40.10">
    <property type="entry name" value="Tetratricopeptide repeat domain"/>
    <property type="match status" value="2"/>
</dbReference>
<evidence type="ECO:0000313" key="4">
    <source>
        <dbReference type="Proteomes" id="UP000193560"/>
    </source>
</evidence>
<dbReference type="InterPro" id="IPR050767">
    <property type="entry name" value="Sel1_AlgK"/>
</dbReference>
<feature type="compositionally biased region" description="Low complexity" evidence="2">
    <location>
        <begin position="253"/>
        <end position="263"/>
    </location>
</feature>
<dbReference type="PANTHER" id="PTHR11102:SF160">
    <property type="entry name" value="ERAD-ASSOCIATED E3 UBIQUITIN-PROTEIN LIGASE COMPONENT HRD3"/>
    <property type="match status" value="1"/>
</dbReference>
<evidence type="ECO:0000256" key="1">
    <source>
        <dbReference type="ARBA" id="ARBA00038101"/>
    </source>
</evidence>
<feature type="compositionally biased region" description="Polar residues" evidence="2">
    <location>
        <begin position="455"/>
        <end position="472"/>
    </location>
</feature>
<name>A0A1X2IQ95_9FUNG</name>
<dbReference type="STRING" id="90262.A0A1X2IQ95"/>
<dbReference type="PANTHER" id="PTHR11102">
    <property type="entry name" value="SEL-1-LIKE PROTEIN"/>
    <property type="match status" value="1"/>
</dbReference>